<reference evidence="1" key="1">
    <citation type="submission" date="2022-08" db="EMBL/GenBank/DDBJ databases">
        <title>Genome Sequence of Fusarium decemcellulare.</title>
        <authorList>
            <person name="Buettner E."/>
        </authorList>
    </citation>
    <scope>NUCLEOTIDE SEQUENCE</scope>
    <source>
        <strain evidence="1">Babe19</strain>
    </source>
</reference>
<proteinExistence type="predicted"/>
<evidence type="ECO:0000313" key="2">
    <source>
        <dbReference type="Proteomes" id="UP001148629"/>
    </source>
</evidence>
<accession>A0ACC1SLN2</accession>
<comment type="caution">
    <text evidence="1">The sequence shown here is derived from an EMBL/GenBank/DDBJ whole genome shotgun (WGS) entry which is preliminary data.</text>
</comment>
<gene>
    <name evidence="1" type="ORF">NM208_g4139</name>
</gene>
<keyword evidence="2" id="KW-1185">Reference proteome</keyword>
<organism evidence="1 2">
    <name type="scientific">Fusarium decemcellulare</name>
    <dbReference type="NCBI Taxonomy" id="57161"/>
    <lineage>
        <taxon>Eukaryota</taxon>
        <taxon>Fungi</taxon>
        <taxon>Dikarya</taxon>
        <taxon>Ascomycota</taxon>
        <taxon>Pezizomycotina</taxon>
        <taxon>Sordariomycetes</taxon>
        <taxon>Hypocreomycetidae</taxon>
        <taxon>Hypocreales</taxon>
        <taxon>Nectriaceae</taxon>
        <taxon>Fusarium</taxon>
        <taxon>Fusarium decemcellulare species complex</taxon>
    </lineage>
</organism>
<name>A0ACC1SLN2_9HYPO</name>
<evidence type="ECO:0000313" key="1">
    <source>
        <dbReference type="EMBL" id="KAJ3542364.1"/>
    </source>
</evidence>
<sequence>MPNLRANIWVGLGIPWFAALVSLSLRICVRRMTNVSWWFDDYFSVAAFAFATGYSGIMVEWTLHTYLGVYLPDDLPLDEREAILEQSRFLSFFNSLCYAASIACSKLAILCLYWRLFKTSHIRYPILFLIGVVGVWIILRTFMLTFRCLPVQSLWDYKIKNKVCHLDSEQFFLATITTHFVLDIIILVLPLIEVFQLRMRSGQKIAVAALFLLGIIVCVASAFVLAILVTPSSHVDQPTYDYAMFCVWGSVEVNIAIVSACFPLLRPIFSYIFPKGVLSSYAKNSYPITGSDYHVSRSRANVKVPTFARSTQVNDDDGSSSTHQLADLSHGKSFDFIDQHDLDGVHTVVSSEPPIHRSNERQTPGIFISNDTIVEVEFGSRA</sequence>
<dbReference type="EMBL" id="JANRMS010000298">
    <property type="protein sequence ID" value="KAJ3542364.1"/>
    <property type="molecule type" value="Genomic_DNA"/>
</dbReference>
<protein>
    <submittedName>
        <fullName evidence="1">Uncharacterized protein</fullName>
    </submittedName>
</protein>
<dbReference type="Proteomes" id="UP001148629">
    <property type="component" value="Unassembled WGS sequence"/>
</dbReference>